<dbReference type="OrthoDB" id="413361at2759"/>
<feature type="region of interest" description="Disordered" evidence="2">
    <location>
        <begin position="27"/>
        <end position="60"/>
    </location>
</feature>
<sequence length="334" mass="36691">MEASLLSFESHKDQLNQFSSPIIQLSTNAHQREESDNRSNNNNGGRGSARGSSRGGRGRGCQGGFNNHSNGRPFCYFCEKPGHVVSNCCYRRSTSSKSSAEVEDDDGSSSTAKSSRAKIIPMATTPMAEISPRIATNEHFNTVGGESRDSFQQQANDSNEVSSSSGPRSPLAQHQDTTQHISPNAQPAPLQQHHMITRAKLGIHKPKYSYVGLLQTETPIFINLASKPCPLYYLLGVEIHRDGFGFYLNQSKYVIDLLKKFNMANCALVSTPMVTGCQLSKFEGGSPTKNPSIYRQAVGSLQYLLTTRPDIAYLVNKSSQFMSEPTNEHYQGVK</sequence>
<evidence type="ECO:0000256" key="1">
    <source>
        <dbReference type="PROSITE-ProRule" id="PRU00047"/>
    </source>
</evidence>
<keyword evidence="1" id="KW-0863">Zinc-finger</keyword>
<evidence type="ECO:0000313" key="5">
    <source>
        <dbReference type="Proteomes" id="UP000634136"/>
    </source>
</evidence>
<accession>A0A834T025</accession>
<dbReference type="AlphaFoldDB" id="A0A834T025"/>
<feature type="region of interest" description="Disordered" evidence="2">
    <location>
        <begin position="140"/>
        <end position="189"/>
    </location>
</feature>
<reference evidence="4" key="1">
    <citation type="submission" date="2020-09" db="EMBL/GenBank/DDBJ databases">
        <title>Genome-Enabled Discovery of Anthraquinone Biosynthesis in Senna tora.</title>
        <authorList>
            <person name="Kang S.-H."/>
            <person name="Pandey R.P."/>
            <person name="Lee C.-M."/>
            <person name="Sim J.-S."/>
            <person name="Jeong J.-T."/>
            <person name="Choi B.-S."/>
            <person name="Jung M."/>
            <person name="Ginzburg D."/>
            <person name="Zhao K."/>
            <person name="Won S.Y."/>
            <person name="Oh T.-J."/>
            <person name="Yu Y."/>
            <person name="Kim N.-H."/>
            <person name="Lee O.R."/>
            <person name="Lee T.-H."/>
            <person name="Bashyal P."/>
            <person name="Kim T.-S."/>
            <person name="Lee W.-H."/>
            <person name="Kawkins C."/>
            <person name="Kim C.-K."/>
            <person name="Kim J.S."/>
            <person name="Ahn B.O."/>
            <person name="Rhee S.Y."/>
            <person name="Sohng J.K."/>
        </authorList>
    </citation>
    <scope>NUCLEOTIDE SEQUENCE</scope>
    <source>
        <tissue evidence="4">Leaf</tissue>
    </source>
</reference>
<dbReference type="PANTHER" id="PTHR11439">
    <property type="entry name" value="GAG-POL-RELATED RETROTRANSPOSON"/>
    <property type="match status" value="1"/>
</dbReference>
<feature type="domain" description="CCHC-type" evidence="3">
    <location>
        <begin position="75"/>
        <end position="88"/>
    </location>
</feature>
<dbReference type="PROSITE" id="PS50158">
    <property type="entry name" value="ZF_CCHC"/>
    <property type="match status" value="1"/>
</dbReference>
<feature type="compositionally biased region" description="Polar residues" evidence="2">
    <location>
        <begin position="150"/>
        <end position="185"/>
    </location>
</feature>
<keyword evidence="1" id="KW-0479">Metal-binding</keyword>
<dbReference type="GO" id="GO:0003676">
    <property type="term" value="F:nucleic acid binding"/>
    <property type="evidence" value="ECO:0007669"/>
    <property type="project" value="InterPro"/>
</dbReference>
<gene>
    <name evidence="4" type="ORF">G2W53_033762</name>
</gene>
<dbReference type="PANTHER" id="PTHR11439:SF467">
    <property type="entry name" value="INTEGRASE CATALYTIC DOMAIN-CONTAINING PROTEIN"/>
    <property type="match status" value="1"/>
</dbReference>
<dbReference type="GO" id="GO:0008270">
    <property type="term" value="F:zinc ion binding"/>
    <property type="evidence" value="ECO:0007669"/>
    <property type="project" value="UniProtKB-KW"/>
</dbReference>
<evidence type="ECO:0000259" key="3">
    <source>
        <dbReference type="PROSITE" id="PS50158"/>
    </source>
</evidence>
<keyword evidence="5" id="KW-1185">Reference proteome</keyword>
<keyword evidence="1" id="KW-0862">Zinc</keyword>
<evidence type="ECO:0000313" key="4">
    <source>
        <dbReference type="EMBL" id="KAF7812786.1"/>
    </source>
</evidence>
<evidence type="ECO:0000256" key="2">
    <source>
        <dbReference type="SAM" id="MobiDB-lite"/>
    </source>
</evidence>
<feature type="region of interest" description="Disordered" evidence="2">
    <location>
        <begin position="95"/>
        <end position="120"/>
    </location>
</feature>
<dbReference type="Proteomes" id="UP000634136">
    <property type="component" value="Unassembled WGS sequence"/>
</dbReference>
<protein>
    <submittedName>
        <fullName evidence="4">Copia protein</fullName>
    </submittedName>
</protein>
<dbReference type="InterPro" id="IPR001878">
    <property type="entry name" value="Znf_CCHC"/>
</dbReference>
<organism evidence="4 5">
    <name type="scientific">Senna tora</name>
    <dbReference type="NCBI Taxonomy" id="362788"/>
    <lineage>
        <taxon>Eukaryota</taxon>
        <taxon>Viridiplantae</taxon>
        <taxon>Streptophyta</taxon>
        <taxon>Embryophyta</taxon>
        <taxon>Tracheophyta</taxon>
        <taxon>Spermatophyta</taxon>
        <taxon>Magnoliopsida</taxon>
        <taxon>eudicotyledons</taxon>
        <taxon>Gunneridae</taxon>
        <taxon>Pentapetalae</taxon>
        <taxon>rosids</taxon>
        <taxon>fabids</taxon>
        <taxon>Fabales</taxon>
        <taxon>Fabaceae</taxon>
        <taxon>Caesalpinioideae</taxon>
        <taxon>Cassia clade</taxon>
        <taxon>Senna</taxon>
    </lineage>
</organism>
<name>A0A834T025_9FABA</name>
<proteinExistence type="predicted"/>
<dbReference type="EMBL" id="JAAIUW010000010">
    <property type="protein sequence ID" value="KAF7812786.1"/>
    <property type="molecule type" value="Genomic_DNA"/>
</dbReference>
<comment type="caution">
    <text evidence="4">The sequence shown here is derived from an EMBL/GenBank/DDBJ whole genome shotgun (WGS) entry which is preliminary data.</text>
</comment>
<feature type="compositionally biased region" description="Gly residues" evidence="2">
    <location>
        <begin position="44"/>
        <end position="60"/>
    </location>
</feature>